<dbReference type="CDD" id="cd06127">
    <property type="entry name" value="DEDDh"/>
    <property type="match status" value="1"/>
</dbReference>
<dbReference type="Gene3D" id="3.30.420.10">
    <property type="entry name" value="Ribonuclease H-like superfamily/Ribonuclease H"/>
    <property type="match status" value="1"/>
</dbReference>
<evidence type="ECO:0000313" key="2">
    <source>
        <dbReference type="EMBL" id="OGG97137.1"/>
    </source>
</evidence>
<dbReference type="PANTHER" id="PTHR30231:SF37">
    <property type="entry name" value="EXODEOXYRIBONUCLEASE 10"/>
    <property type="match status" value="1"/>
</dbReference>
<dbReference type="AlphaFoldDB" id="A0A1F6GGB0"/>
<sequence length="234" mass="26807">MLLLGLDVETTGLDVTEEWIIEIGLVLWDTQLNQPVRIFSELVLEKPDLALSKEIEELTGITTSMLHQFADAPDGRLFDKIDQMVAQADLMVAHNAPFDRGFIEAFYQRWDRQFPQKDWLCTLADVEYPKAIRSKSLIYLAGAHGFANPFAHRAVTDVLTMFKVLSHYPLEPAIKNATSPKLSLIARVTYDERDKAKEQGFRWDGKNKQWKKTVRQVDFKPGELPFEVNVIELT</sequence>
<dbReference type="SUPFAM" id="SSF53098">
    <property type="entry name" value="Ribonuclease H-like"/>
    <property type="match status" value="1"/>
</dbReference>
<organism evidence="2 3">
    <name type="scientific">Candidatus Lambdaproteobacteria bacterium RIFOXYD2_FULL_50_16</name>
    <dbReference type="NCBI Taxonomy" id="1817772"/>
    <lineage>
        <taxon>Bacteria</taxon>
        <taxon>Pseudomonadati</taxon>
        <taxon>Pseudomonadota</taxon>
        <taxon>Candidatus Lambdaproteobacteria</taxon>
    </lineage>
</organism>
<proteinExistence type="predicted"/>
<dbReference type="InterPro" id="IPR036397">
    <property type="entry name" value="RNaseH_sf"/>
</dbReference>
<protein>
    <recommendedName>
        <fullName evidence="1">Exonuclease domain-containing protein</fullName>
    </recommendedName>
</protein>
<dbReference type="PANTHER" id="PTHR30231">
    <property type="entry name" value="DNA POLYMERASE III SUBUNIT EPSILON"/>
    <property type="match status" value="1"/>
</dbReference>
<dbReference type="SMART" id="SM00479">
    <property type="entry name" value="EXOIII"/>
    <property type="match status" value="1"/>
</dbReference>
<dbReference type="Proteomes" id="UP000178449">
    <property type="component" value="Unassembled WGS sequence"/>
</dbReference>
<dbReference type="EMBL" id="MFNE01000004">
    <property type="protein sequence ID" value="OGG97137.1"/>
    <property type="molecule type" value="Genomic_DNA"/>
</dbReference>
<name>A0A1F6GGB0_9PROT</name>
<feature type="domain" description="Exonuclease" evidence="1">
    <location>
        <begin position="2"/>
        <end position="174"/>
    </location>
</feature>
<accession>A0A1F6GGB0</accession>
<dbReference type="STRING" id="1817772.A2527_10745"/>
<dbReference type="GO" id="GO:0003676">
    <property type="term" value="F:nucleic acid binding"/>
    <property type="evidence" value="ECO:0007669"/>
    <property type="project" value="InterPro"/>
</dbReference>
<dbReference type="GO" id="GO:0045004">
    <property type="term" value="P:DNA replication proofreading"/>
    <property type="evidence" value="ECO:0007669"/>
    <property type="project" value="TreeGrafter"/>
</dbReference>
<dbReference type="GO" id="GO:0005829">
    <property type="term" value="C:cytosol"/>
    <property type="evidence" value="ECO:0007669"/>
    <property type="project" value="TreeGrafter"/>
</dbReference>
<evidence type="ECO:0000313" key="3">
    <source>
        <dbReference type="Proteomes" id="UP000178449"/>
    </source>
</evidence>
<comment type="caution">
    <text evidence="2">The sequence shown here is derived from an EMBL/GenBank/DDBJ whole genome shotgun (WGS) entry which is preliminary data.</text>
</comment>
<dbReference type="InterPro" id="IPR012337">
    <property type="entry name" value="RNaseH-like_sf"/>
</dbReference>
<dbReference type="GO" id="GO:0008408">
    <property type="term" value="F:3'-5' exonuclease activity"/>
    <property type="evidence" value="ECO:0007669"/>
    <property type="project" value="TreeGrafter"/>
</dbReference>
<evidence type="ECO:0000259" key="1">
    <source>
        <dbReference type="SMART" id="SM00479"/>
    </source>
</evidence>
<dbReference type="Pfam" id="PF00929">
    <property type="entry name" value="RNase_T"/>
    <property type="match status" value="1"/>
</dbReference>
<dbReference type="InterPro" id="IPR013520">
    <property type="entry name" value="Ribonucl_H"/>
</dbReference>
<gene>
    <name evidence="2" type="ORF">A2527_10745</name>
</gene>
<reference evidence="2 3" key="1">
    <citation type="journal article" date="2016" name="Nat. Commun.">
        <title>Thousands of microbial genomes shed light on interconnected biogeochemical processes in an aquifer system.</title>
        <authorList>
            <person name="Anantharaman K."/>
            <person name="Brown C.T."/>
            <person name="Hug L.A."/>
            <person name="Sharon I."/>
            <person name="Castelle C.J."/>
            <person name="Probst A.J."/>
            <person name="Thomas B.C."/>
            <person name="Singh A."/>
            <person name="Wilkins M.J."/>
            <person name="Karaoz U."/>
            <person name="Brodie E.L."/>
            <person name="Williams K.H."/>
            <person name="Hubbard S.S."/>
            <person name="Banfield J.F."/>
        </authorList>
    </citation>
    <scope>NUCLEOTIDE SEQUENCE [LARGE SCALE GENOMIC DNA]</scope>
</reference>